<proteinExistence type="predicted"/>
<keyword evidence="1" id="KW-0472">Membrane</keyword>
<keyword evidence="1" id="KW-1133">Transmembrane helix</keyword>
<feature type="transmembrane region" description="Helical" evidence="1">
    <location>
        <begin position="40"/>
        <end position="57"/>
    </location>
</feature>
<comment type="caution">
    <text evidence="2">The sequence shown here is derived from an EMBL/GenBank/DDBJ whole genome shotgun (WGS) entry which is preliminary data.</text>
</comment>
<accession>A0A8H9GFG6</accession>
<protein>
    <submittedName>
        <fullName evidence="2">Uncharacterized protein</fullName>
    </submittedName>
</protein>
<name>A0A8H9GFG6_9MICO</name>
<organism evidence="2 3">
    <name type="scientific">Promicromonospora citrea</name>
    <dbReference type="NCBI Taxonomy" id="43677"/>
    <lineage>
        <taxon>Bacteria</taxon>
        <taxon>Bacillati</taxon>
        <taxon>Actinomycetota</taxon>
        <taxon>Actinomycetes</taxon>
        <taxon>Micrococcales</taxon>
        <taxon>Promicromonosporaceae</taxon>
        <taxon>Promicromonospora</taxon>
    </lineage>
</organism>
<reference evidence="2" key="2">
    <citation type="submission" date="2020-09" db="EMBL/GenBank/DDBJ databases">
        <authorList>
            <person name="Sun Q."/>
            <person name="Ohkuma M."/>
        </authorList>
    </citation>
    <scope>NUCLEOTIDE SEQUENCE</scope>
    <source>
        <strain evidence="2">JCM 3051</strain>
    </source>
</reference>
<evidence type="ECO:0000313" key="3">
    <source>
        <dbReference type="Proteomes" id="UP000655589"/>
    </source>
</evidence>
<dbReference type="EMBL" id="BMPT01000004">
    <property type="protein sequence ID" value="GGM20025.1"/>
    <property type="molecule type" value="Genomic_DNA"/>
</dbReference>
<sequence>MPDPSAGALGLGRASLWTAVVLALALAAHAEAGAHLPPAAAVVLLGALLLAVSAVVVRRRVRWPGGLALAGVGQYGLHRALTFLGGGCADALTDAGPHPHPGSVVVGTACTAEAVTADPGMLAWHAAATVVSVALLVGVERGVWLLASWLARPLAVTAPRLPVAVRVLAPVRPVVLRGVAAGYVAPVRGPPSSALAVRLPA</sequence>
<dbReference type="RefSeq" id="WP_171105722.1">
    <property type="nucleotide sequence ID" value="NZ_BMPT01000004.1"/>
</dbReference>
<dbReference type="AlphaFoldDB" id="A0A8H9GFG6"/>
<keyword evidence="3" id="KW-1185">Reference proteome</keyword>
<dbReference type="Proteomes" id="UP000655589">
    <property type="component" value="Unassembled WGS sequence"/>
</dbReference>
<reference evidence="2" key="1">
    <citation type="journal article" date="2014" name="Int. J. Syst. Evol. Microbiol.">
        <title>Complete genome sequence of Corynebacterium casei LMG S-19264T (=DSM 44701T), isolated from a smear-ripened cheese.</title>
        <authorList>
            <consortium name="US DOE Joint Genome Institute (JGI-PGF)"/>
            <person name="Walter F."/>
            <person name="Albersmeier A."/>
            <person name="Kalinowski J."/>
            <person name="Ruckert C."/>
        </authorList>
    </citation>
    <scope>NUCLEOTIDE SEQUENCE</scope>
    <source>
        <strain evidence="2">JCM 3051</strain>
    </source>
</reference>
<keyword evidence="1" id="KW-0812">Transmembrane</keyword>
<evidence type="ECO:0000256" key="1">
    <source>
        <dbReference type="SAM" id="Phobius"/>
    </source>
</evidence>
<gene>
    <name evidence="2" type="ORF">GCM10010102_14560</name>
</gene>
<evidence type="ECO:0000313" key="2">
    <source>
        <dbReference type="EMBL" id="GGM20025.1"/>
    </source>
</evidence>